<keyword evidence="3" id="KW-0413">Isomerase</keyword>
<dbReference type="Pfam" id="PF01168">
    <property type="entry name" value="Ala_racemase_N"/>
    <property type="match status" value="1"/>
</dbReference>
<keyword evidence="2 4" id="KW-0663">Pyridoxal phosphate</keyword>
<dbReference type="InterPro" id="IPR000821">
    <property type="entry name" value="Ala_racemase"/>
</dbReference>
<protein>
    <submittedName>
        <fullName evidence="6">Alanine racemase</fullName>
    </submittedName>
</protein>
<name>A0A147F5K6_MICTE</name>
<comment type="cofactor">
    <cofactor evidence="1 4">
        <name>pyridoxal 5'-phosphate</name>
        <dbReference type="ChEBI" id="CHEBI:597326"/>
    </cofactor>
</comment>
<dbReference type="GO" id="GO:0030170">
    <property type="term" value="F:pyridoxal phosphate binding"/>
    <property type="evidence" value="ECO:0007669"/>
    <property type="project" value="TreeGrafter"/>
</dbReference>
<dbReference type="SUPFAM" id="SSF51419">
    <property type="entry name" value="PLP-binding barrel"/>
    <property type="match status" value="1"/>
</dbReference>
<dbReference type="PANTHER" id="PTHR30511:SF0">
    <property type="entry name" value="ALANINE RACEMASE, CATABOLIC-RELATED"/>
    <property type="match status" value="1"/>
</dbReference>
<organism evidence="6 7">
    <name type="scientific">Microbacterium testaceum</name>
    <name type="common">Aureobacterium testaceum</name>
    <name type="synonym">Brevibacterium testaceum</name>
    <dbReference type="NCBI Taxonomy" id="2033"/>
    <lineage>
        <taxon>Bacteria</taxon>
        <taxon>Bacillati</taxon>
        <taxon>Actinomycetota</taxon>
        <taxon>Actinomycetes</taxon>
        <taxon>Micrococcales</taxon>
        <taxon>Microbacteriaceae</taxon>
        <taxon>Microbacterium</taxon>
    </lineage>
</organism>
<evidence type="ECO:0000259" key="5">
    <source>
        <dbReference type="SMART" id="SM01005"/>
    </source>
</evidence>
<evidence type="ECO:0000256" key="2">
    <source>
        <dbReference type="ARBA" id="ARBA00022898"/>
    </source>
</evidence>
<dbReference type="SMART" id="SM01005">
    <property type="entry name" value="Ala_racemase_C"/>
    <property type="match status" value="1"/>
</dbReference>
<dbReference type="GO" id="GO:0030632">
    <property type="term" value="P:D-alanine biosynthetic process"/>
    <property type="evidence" value="ECO:0007669"/>
    <property type="project" value="TreeGrafter"/>
</dbReference>
<dbReference type="GO" id="GO:0008784">
    <property type="term" value="F:alanine racemase activity"/>
    <property type="evidence" value="ECO:0007669"/>
    <property type="project" value="InterPro"/>
</dbReference>
<evidence type="ECO:0000313" key="6">
    <source>
        <dbReference type="EMBL" id="KTS09548.1"/>
    </source>
</evidence>
<dbReference type="InterPro" id="IPR029066">
    <property type="entry name" value="PLP-binding_barrel"/>
</dbReference>
<feature type="domain" description="Alanine racemase C-terminal" evidence="5">
    <location>
        <begin position="239"/>
        <end position="342"/>
    </location>
</feature>
<dbReference type="InterPro" id="IPR011079">
    <property type="entry name" value="Ala_racemase_C"/>
</dbReference>
<dbReference type="AlphaFoldDB" id="A0A147F5K6"/>
<dbReference type="InterPro" id="IPR009006">
    <property type="entry name" value="Ala_racemase/Decarboxylase_C"/>
</dbReference>
<evidence type="ECO:0000256" key="3">
    <source>
        <dbReference type="ARBA" id="ARBA00023235"/>
    </source>
</evidence>
<dbReference type="PRINTS" id="PR00992">
    <property type="entry name" value="ALARACEMASE"/>
</dbReference>
<feature type="modified residue" description="N6-(pyridoxal phosphate)lysine" evidence="4">
    <location>
        <position position="33"/>
    </location>
</feature>
<evidence type="ECO:0000256" key="1">
    <source>
        <dbReference type="ARBA" id="ARBA00001933"/>
    </source>
</evidence>
<dbReference type="PATRIC" id="fig|2033.7.peg.3430"/>
<dbReference type="PANTHER" id="PTHR30511">
    <property type="entry name" value="ALANINE RACEMASE"/>
    <property type="match status" value="1"/>
</dbReference>
<dbReference type="Proteomes" id="UP000072189">
    <property type="component" value="Unassembled WGS sequence"/>
</dbReference>
<evidence type="ECO:0000256" key="4">
    <source>
        <dbReference type="PIRSR" id="PIRSR600821-50"/>
    </source>
</evidence>
<reference evidence="6 7" key="1">
    <citation type="journal article" date="2016" name="Front. Microbiol.">
        <title>Genomic Resource of Rice Seed Associated Bacteria.</title>
        <authorList>
            <person name="Midha S."/>
            <person name="Bansal K."/>
            <person name="Sharma S."/>
            <person name="Kumar N."/>
            <person name="Patil P.P."/>
            <person name="Chaudhry V."/>
            <person name="Patil P.B."/>
        </authorList>
    </citation>
    <scope>NUCLEOTIDE SEQUENCE [LARGE SCALE GENOMIC DNA]</scope>
    <source>
        <strain evidence="6 7">RSA3</strain>
    </source>
</reference>
<dbReference type="Gene3D" id="2.40.37.10">
    <property type="entry name" value="Lyase, Ornithine Decarboxylase, Chain A, domain 1"/>
    <property type="match status" value="2"/>
</dbReference>
<dbReference type="EMBL" id="LDRV01000085">
    <property type="protein sequence ID" value="KTS09548.1"/>
    <property type="molecule type" value="Genomic_DNA"/>
</dbReference>
<gene>
    <name evidence="6" type="ORF">RSA3_13115</name>
</gene>
<dbReference type="InterPro" id="IPR001608">
    <property type="entry name" value="Ala_racemase_N"/>
</dbReference>
<evidence type="ECO:0000313" key="7">
    <source>
        <dbReference type="Proteomes" id="UP000072189"/>
    </source>
</evidence>
<dbReference type="SUPFAM" id="SSF50621">
    <property type="entry name" value="Alanine racemase C-terminal domain-like"/>
    <property type="match status" value="1"/>
</dbReference>
<dbReference type="GO" id="GO:0009252">
    <property type="term" value="P:peptidoglycan biosynthetic process"/>
    <property type="evidence" value="ECO:0007669"/>
    <property type="project" value="TreeGrafter"/>
</dbReference>
<proteinExistence type="predicted"/>
<dbReference type="RefSeq" id="WP_058614642.1">
    <property type="nucleotide sequence ID" value="NZ_LDRV01000085.1"/>
</dbReference>
<dbReference type="GO" id="GO:0005829">
    <property type="term" value="C:cytosol"/>
    <property type="evidence" value="ECO:0007669"/>
    <property type="project" value="TreeGrafter"/>
</dbReference>
<sequence>MSAEYRVDLDAFARNLRRVREAVAPAQHMFVVKDDAYAHGLDVLVRRAWNEGVRWFGAFDVVTGAAVRAATGPDARIFVWLIGGADDLAAGIAADLDLGIGDQALLDDLAALDTRDVARVHLKIDTGLHRNGIRPEAWDAALVQTSDLVAAGRARFEGIWSHISEASDADDDDARTLFLSAREAARTAGLEPRFSHLAASAAGFARGEFREDLVRVGAFSYGIRPTGGPHEAELGIEPISTLVATVTAVNPERVLLDVGSLHGLPSALSGRFDVATPAGPRRVEAIGLTSLTVAPWDAVVGETVPVFGQGARASATDLAELIDTIGEEIALRVSPVVPRTYAGQLG</sequence>
<accession>A0A147F5K6</accession>
<dbReference type="Gene3D" id="3.20.20.10">
    <property type="entry name" value="Alanine racemase"/>
    <property type="match status" value="1"/>
</dbReference>
<comment type="caution">
    <text evidence="6">The sequence shown here is derived from an EMBL/GenBank/DDBJ whole genome shotgun (WGS) entry which is preliminary data.</text>
</comment>